<evidence type="ECO:0000256" key="1">
    <source>
        <dbReference type="SAM" id="MobiDB-lite"/>
    </source>
</evidence>
<reference evidence="2 3" key="1">
    <citation type="submission" date="2019-05" db="EMBL/GenBank/DDBJ databases">
        <title>Another draft genome of Portunus trituberculatus and its Hox gene families provides insights of decapod evolution.</title>
        <authorList>
            <person name="Jeong J.-H."/>
            <person name="Song I."/>
            <person name="Kim S."/>
            <person name="Choi T."/>
            <person name="Kim D."/>
            <person name="Ryu S."/>
            <person name="Kim W."/>
        </authorList>
    </citation>
    <scope>NUCLEOTIDE SEQUENCE [LARGE SCALE GENOMIC DNA]</scope>
    <source>
        <tissue evidence="2">Muscle</tissue>
    </source>
</reference>
<feature type="region of interest" description="Disordered" evidence="1">
    <location>
        <begin position="64"/>
        <end position="104"/>
    </location>
</feature>
<proteinExistence type="predicted"/>
<comment type="caution">
    <text evidence="2">The sequence shown here is derived from an EMBL/GenBank/DDBJ whole genome shotgun (WGS) entry which is preliminary data.</text>
</comment>
<evidence type="ECO:0000313" key="3">
    <source>
        <dbReference type="Proteomes" id="UP000324222"/>
    </source>
</evidence>
<dbReference type="EMBL" id="VSRR010003702">
    <property type="protein sequence ID" value="MPC37153.1"/>
    <property type="molecule type" value="Genomic_DNA"/>
</dbReference>
<gene>
    <name evidence="2" type="ORF">E2C01_030627</name>
</gene>
<organism evidence="2 3">
    <name type="scientific">Portunus trituberculatus</name>
    <name type="common">Swimming crab</name>
    <name type="synonym">Neptunus trituberculatus</name>
    <dbReference type="NCBI Taxonomy" id="210409"/>
    <lineage>
        <taxon>Eukaryota</taxon>
        <taxon>Metazoa</taxon>
        <taxon>Ecdysozoa</taxon>
        <taxon>Arthropoda</taxon>
        <taxon>Crustacea</taxon>
        <taxon>Multicrustacea</taxon>
        <taxon>Malacostraca</taxon>
        <taxon>Eumalacostraca</taxon>
        <taxon>Eucarida</taxon>
        <taxon>Decapoda</taxon>
        <taxon>Pleocyemata</taxon>
        <taxon>Brachyura</taxon>
        <taxon>Eubrachyura</taxon>
        <taxon>Portunoidea</taxon>
        <taxon>Portunidae</taxon>
        <taxon>Portuninae</taxon>
        <taxon>Portunus</taxon>
    </lineage>
</organism>
<feature type="region of interest" description="Disordered" evidence="1">
    <location>
        <begin position="1"/>
        <end position="21"/>
    </location>
</feature>
<sequence>MTITTTTATTSSQHHRPHHRSSYQLHQYYHHHHWLPNLIHDHHPIKLSIHTTIALIFPLRRATPPHHTVTPPPHLPHRHHSAPQPPTLVTQMNPKTRIKSISEA</sequence>
<evidence type="ECO:0000313" key="2">
    <source>
        <dbReference type="EMBL" id="MPC37153.1"/>
    </source>
</evidence>
<name>A0A5B7EW96_PORTR</name>
<protein>
    <submittedName>
        <fullName evidence="2">Uncharacterized protein</fullName>
    </submittedName>
</protein>
<dbReference type="AlphaFoldDB" id="A0A5B7EW96"/>
<feature type="compositionally biased region" description="Low complexity" evidence="1">
    <location>
        <begin position="1"/>
        <end position="12"/>
    </location>
</feature>
<keyword evidence="3" id="KW-1185">Reference proteome</keyword>
<accession>A0A5B7EW96</accession>
<dbReference type="Proteomes" id="UP000324222">
    <property type="component" value="Unassembled WGS sequence"/>
</dbReference>